<sequence>MTNAIFLISLTLIGTCFCSDDLFESINQGIIKYNAIGAEIGWQSLINPSNSDLARRAAVYQKDRLLWQHENCDYLSKLYYNNELNASQNRQTYLLCRGPKFTYEETRKTSYLYEEVQSIYNDAQVCFPAHSNNSSTDFDAAILKKTTDAEFKFERLISKKGRKGICLIGEKDFENVMKYSKNESVLKWTWSIWRENMRAMKIPYLNMLRIENKAAKRNGYKDMGASWRDETELPNLRQLCYQLYESILPLYKLLHGVARYQLRKLYGNTVPESGPIPAHLLGDLWSQNWESLAELIIPRSIDFDERINKLNWTVDHMVKRAEDFYTSLGLPEMTDTFWRESVFRRENTSIRCHGTAADMFKKGDYRLLYCADITFEDLYVIHHEMGHIQYYMAYNTQPGLYRQANTALHEAIGDTIMLGVATPQHLQRLGLLKDQELYNTSTKISNIDLIKFKNKSSLPNEKERSVGNKDRNIIINKIFDTHKIQYEIVNRRKQAKTIEKIFDNVNSDITTDDILILKHALNKIPQIPFAFVLDEYRWRLFEGKLDERYLNVEFWELSRQLQGIAPIEKRGEEYFDVGAKYHVADNIPYTRYFLSSFLQYQLFERLCKGAIFGRQPKSLPDSILLHRCDIYGSKAAGKVLRNIMSRGNSQHWLEILNDAADIDNINSEALKRYYRPLYKLLKRLVAKYNIPIGW</sequence>
<dbReference type="GO" id="GO:0016020">
    <property type="term" value="C:membrane"/>
    <property type="evidence" value="ECO:0007669"/>
    <property type="project" value="InterPro"/>
</dbReference>
<comment type="caution">
    <text evidence="15">The sequence shown here is derived from an EMBL/GenBank/DDBJ whole genome shotgun (WGS) entry which is preliminary data.</text>
</comment>
<keyword evidence="9 13" id="KW-0479">Metal-binding</keyword>
<feature type="binding site" evidence="9">
    <location>
        <position position="410"/>
    </location>
    <ligand>
        <name>Zn(2+)</name>
        <dbReference type="ChEBI" id="CHEBI:29105"/>
        <label>1</label>
        <note>catalytic</note>
    </ligand>
</feature>
<name>A0A9P0XC87_PIEBR</name>
<feature type="disulfide bond" evidence="10 12">
    <location>
        <begin position="352"/>
        <end position="370"/>
    </location>
</feature>
<reference evidence="15" key="1">
    <citation type="submission" date="2022-05" db="EMBL/GenBank/DDBJ databases">
        <authorList>
            <person name="Okamura Y."/>
        </authorList>
    </citation>
    <scope>NUCLEOTIDE SEQUENCE</scope>
</reference>
<dbReference type="AlphaFoldDB" id="A0A9P0XC87"/>
<evidence type="ECO:0000256" key="10">
    <source>
        <dbReference type="PIRSR" id="PIRSR601548-4"/>
    </source>
</evidence>
<evidence type="ECO:0000256" key="6">
    <source>
        <dbReference type="PIRSR" id="PIRSR601548-10"/>
    </source>
</evidence>
<dbReference type="InterPro" id="IPR001548">
    <property type="entry name" value="Peptidase_M2"/>
</dbReference>
<feature type="binding site" evidence="11">
    <location>
        <position position="387"/>
    </location>
    <ligand>
        <name>Zn(2+)</name>
        <dbReference type="ChEBI" id="CHEBI:29105"/>
        <label>2</label>
        <note>catalytic</note>
    </ligand>
</feature>
<dbReference type="PROSITE" id="PS52011">
    <property type="entry name" value="PEPTIDASE_M2"/>
    <property type="match status" value="1"/>
</dbReference>
<evidence type="ECO:0000256" key="3">
    <source>
        <dbReference type="ARBA" id="ARBA00023157"/>
    </source>
</evidence>
<keyword evidence="13" id="KW-0482">Metalloprotease</keyword>
<dbReference type="EC" id="3.4.-.-" evidence="13"/>
<evidence type="ECO:0000256" key="7">
    <source>
        <dbReference type="PIRSR" id="PIRSR601548-11"/>
    </source>
</evidence>
<feature type="signal peptide" evidence="14">
    <location>
        <begin position="1"/>
        <end position="18"/>
    </location>
</feature>
<evidence type="ECO:0000256" key="12">
    <source>
        <dbReference type="PROSITE-ProRule" id="PRU01355"/>
    </source>
</evidence>
<evidence type="ECO:0000256" key="1">
    <source>
        <dbReference type="ARBA" id="ARBA00008139"/>
    </source>
</evidence>
<evidence type="ECO:0000256" key="14">
    <source>
        <dbReference type="SAM" id="SignalP"/>
    </source>
</evidence>
<comment type="similarity">
    <text evidence="1 12 13">Belongs to the peptidase M2 family.</text>
</comment>
<dbReference type="PANTHER" id="PTHR10514:SF27">
    <property type="entry name" value="ANGIOTENSIN-CONVERTING ENZYME"/>
    <property type="match status" value="1"/>
</dbReference>
<feature type="chain" id="PRO_5040180382" description="Angiotensin-converting enzyme" evidence="14">
    <location>
        <begin position="19"/>
        <end position="694"/>
    </location>
</feature>
<evidence type="ECO:0000313" key="16">
    <source>
        <dbReference type="Proteomes" id="UP001152562"/>
    </source>
</evidence>
<feature type="binding site" evidence="11">
    <location>
        <position position="410"/>
    </location>
    <ligand>
        <name>Zn(2+)</name>
        <dbReference type="ChEBI" id="CHEBI:29105"/>
        <label>2</label>
        <note>catalytic</note>
    </ligand>
</feature>
<feature type="active site" description="Proton acceptor 1" evidence="5">
    <location>
        <position position="384"/>
    </location>
</feature>
<keyword evidence="4 6" id="KW-0325">Glycoprotein</keyword>
<keyword evidence="13" id="KW-0645">Protease</keyword>
<dbReference type="GO" id="GO:0046872">
    <property type="term" value="F:metal ion binding"/>
    <property type="evidence" value="ECO:0007669"/>
    <property type="project" value="UniProtKB-KW"/>
</dbReference>
<accession>A0A9P0XC87</accession>
<feature type="glycosylation site" description="N-linked (GlcNAc...) asparagine; partial" evidence="6">
    <location>
        <position position="664"/>
    </location>
</feature>
<keyword evidence="16" id="KW-1185">Reference proteome</keyword>
<feature type="active site" description="Proton acceptor 2" evidence="7">
    <location>
        <position position="384"/>
    </location>
</feature>
<comment type="cofactor">
    <cofactor evidence="13">
        <name>Zn(2+)</name>
        <dbReference type="ChEBI" id="CHEBI:29105"/>
    </cofactor>
    <text evidence="13">Binds 2 Zn(2+) ions per subunit.</text>
</comment>
<evidence type="ECO:0000256" key="11">
    <source>
        <dbReference type="PIRSR" id="PIRSR601548-8"/>
    </source>
</evidence>
<protein>
    <recommendedName>
        <fullName evidence="13">Angiotensin-converting enzyme</fullName>
        <ecNumber evidence="13">3.4.-.-</ecNumber>
    </recommendedName>
</protein>
<feature type="binding site" evidence="8">
    <location>
        <position position="591"/>
    </location>
    <ligand>
        <name>chloride</name>
        <dbReference type="ChEBI" id="CHEBI:17996"/>
        <label>1</label>
    </ligand>
</feature>
<dbReference type="GO" id="GO:0004180">
    <property type="term" value="F:carboxypeptidase activity"/>
    <property type="evidence" value="ECO:0007669"/>
    <property type="project" value="UniProtKB-KW"/>
</dbReference>
<keyword evidence="13" id="KW-0378">Hydrolase</keyword>
<evidence type="ECO:0000256" key="2">
    <source>
        <dbReference type="ARBA" id="ARBA00022729"/>
    </source>
</evidence>
<feature type="binding site" evidence="9">
    <location>
        <position position="387"/>
    </location>
    <ligand>
        <name>Zn(2+)</name>
        <dbReference type="ChEBI" id="CHEBI:29105"/>
        <label>1</label>
        <note>catalytic</note>
    </ligand>
</feature>
<dbReference type="PRINTS" id="PR00791">
    <property type="entry name" value="PEPDIPTASEA"/>
</dbReference>
<gene>
    <name evidence="15" type="ORF">PIBRA_LOCUS6232</name>
</gene>
<keyword evidence="13" id="KW-0121">Carboxypeptidase</keyword>
<keyword evidence="2 14" id="KW-0732">Signal</keyword>
<dbReference type="Proteomes" id="UP001152562">
    <property type="component" value="Unassembled WGS sequence"/>
</dbReference>
<feature type="active site" description="Proton donor 1" evidence="5">
    <location>
        <position position="582"/>
    </location>
</feature>
<keyword evidence="9 13" id="KW-0862">Zinc</keyword>
<keyword evidence="3 10" id="KW-1015">Disulfide bond</keyword>
<feature type="binding site" evidence="11">
    <location>
        <position position="383"/>
    </location>
    <ligand>
        <name>Zn(2+)</name>
        <dbReference type="ChEBI" id="CHEBI:29105"/>
        <label>2</label>
        <note>catalytic</note>
    </ligand>
</feature>
<evidence type="ECO:0000313" key="15">
    <source>
        <dbReference type="EMBL" id="CAH4029484.1"/>
    </source>
</evidence>
<comment type="caution">
    <text evidence="12">Lacks conserved residue(s) required for the propagation of feature annotation.</text>
</comment>
<evidence type="ECO:0000256" key="5">
    <source>
        <dbReference type="PIRSR" id="PIRSR601548-1"/>
    </source>
</evidence>
<dbReference type="SUPFAM" id="SSF55486">
    <property type="entry name" value="Metalloproteases ('zincins'), catalytic domain"/>
    <property type="match status" value="2"/>
</dbReference>
<feature type="binding site" evidence="9">
    <location>
        <position position="383"/>
    </location>
    <ligand>
        <name>Zn(2+)</name>
        <dbReference type="ChEBI" id="CHEBI:29105"/>
        <label>1</label>
        <note>catalytic</note>
    </ligand>
</feature>
<dbReference type="EMBL" id="CALOZG010000008">
    <property type="protein sequence ID" value="CAH4029484.1"/>
    <property type="molecule type" value="Genomic_DNA"/>
</dbReference>
<evidence type="ECO:0000256" key="9">
    <source>
        <dbReference type="PIRSR" id="PIRSR601548-3"/>
    </source>
</evidence>
<dbReference type="GO" id="GO:0008241">
    <property type="term" value="F:peptidyl-dipeptidase activity"/>
    <property type="evidence" value="ECO:0007669"/>
    <property type="project" value="InterPro"/>
</dbReference>
<organism evidence="15 16">
    <name type="scientific">Pieris brassicae</name>
    <name type="common">White butterfly</name>
    <name type="synonym">Large white butterfly</name>
    <dbReference type="NCBI Taxonomy" id="7116"/>
    <lineage>
        <taxon>Eukaryota</taxon>
        <taxon>Metazoa</taxon>
        <taxon>Ecdysozoa</taxon>
        <taxon>Arthropoda</taxon>
        <taxon>Hexapoda</taxon>
        <taxon>Insecta</taxon>
        <taxon>Pterygota</taxon>
        <taxon>Neoptera</taxon>
        <taxon>Endopterygota</taxon>
        <taxon>Lepidoptera</taxon>
        <taxon>Glossata</taxon>
        <taxon>Ditrysia</taxon>
        <taxon>Papilionoidea</taxon>
        <taxon>Pieridae</taxon>
        <taxon>Pierinae</taxon>
        <taxon>Pieris</taxon>
    </lineage>
</organism>
<dbReference type="PANTHER" id="PTHR10514">
    <property type="entry name" value="ANGIOTENSIN-CONVERTING ENZYME"/>
    <property type="match status" value="1"/>
</dbReference>
<proteinExistence type="inferred from homology"/>
<evidence type="ECO:0000256" key="8">
    <source>
        <dbReference type="PIRSR" id="PIRSR601548-2"/>
    </source>
</evidence>
<feature type="disulfide bond" evidence="10">
    <location>
        <begin position="607"/>
        <end position="628"/>
    </location>
</feature>
<dbReference type="GO" id="GO:0008237">
    <property type="term" value="F:metallopeptidase activity"/>
    <property type="evidence" value="ECO:0007669"/>
    <property type="project" value="UniProtKB-KW"/>
</dbReference>
<dbReference type="GO" id="GO:0006508">
    <property type="term" value="P:proteolysis"/>
    <property type="evidence" value="ECO:0007669"/>
    <property type="project" value="UniProtKB-KW"/>
</dbReference>
<feature type="active site" description="Proton donor 2" evidence="7">
    <location>
        <position position="582"/>
    </location>
</feature>
<dbReference type="Pfam" id="PF01401">
    <property type="entry name" value="Peptidase_M2"/>
    <property type="match status" value="2"/>
</dbReference>
<evidence type="ECO:0000256" key="4">
    <source>
        <dbReference type="ARBA" id="ARBA00023180"/>
    </source>
</evidence>
<dbReference type="CDD" id="cd06461">
    <property type="entry name" value="M2_ACE"/>
    <property type="match status" value="1"/>
</dbReference>
<evidence type="ECO:0000256" key="13">
    <source>
        <dbReference type="RuleBase" id="RU361144"/>
    </source>
</evidence>